<sequence>MRARNRTCLSSAVRCRSTILSARATILFLLAGGFAPFHRASLSRRRIFTVYKKGANCLLARPARRRWHLGGRCEDQPCEMGCQEFRSSSAHQHASRVGEAGQDLSSTDEGRPCLLRG</sequence>
<comment type="caution">
    <text evidence="2">The sequence shown here is derived from an EMBL/GenBank/DDBJ whole genome shotgun (WGS) entry which is preliminary data.</text>
</comment>
<reference evidence="2 3" key="1">
    <citation type="journal article" date="2006" name="Mol. Plant Microbe Interact.">
        <title>Identification of open reading frames unique to a select agent: Ralstonia solanacearum race 3 biovar 2.</title>
        <authorList>
            <person name="Gabriel D.W."/>
            <person name="Allen C."/>
            <person name="Schell M."/>
            <person name="Denny T.P."/>
            <person name="Greenberg J.T."/>
            <person name="Duan Y.P."/>
            <person name="Flores-Cruz Z."/>
            <person name="Huang Q."/>
            <person name="Clifford J.M."/>
            <person name="Presting G."/>
            <person name="Gonzalez E.T."/>
            <person name="Reddy J."/>
            <person name="Elphinstone J."/>
            <person name="Swanson J."/>
            <person name="Yao J."/>
            <person name="Mulholland V."/>
            <person name="Liu L."/>
            <person name="Farmerie W."/>
            <person name="Patnaikuni M."/>
            <person name="Balogh B."/>
            <person name="Norman D."/>
            <person name="Alvarez A."/>
            <person name="Castillo J.A."/>
            <person name="Jones J."/>
            <person name="Saddler G."/>
            <person name="Walunas T."/>
            <person name="Zhukov A."/>
            <person name="Mikhailova N."/>
        </authorList>
    </citation>
    <scope>NUCLEOTIDE SEQUENCE [LARGE SCALE GENOMIC DNA]</scope>
    <source>
        <strain evidence="2 3">UW551</strain>
    </source>
</reference>
<evidence type="ECO:0008006" key="4">
    <source>
        <dbReference type="Google" id="ProtNLM"/>
    </source>
</evidence>
<gene>
    <name evidence="2" type="ORF">RRSL_02209</name>
</gene>
<proteinExistence type="predicted"/>
<name>A0AB33VCR1_RALSU</name>
<evidence type="ECO:0000313" key="2">
    <source>
        <dbReference type="EMBL" id="EAP72703.1"/>
    </source>
</evidence>
<feature type="region of interest" description="Disordered" evidence="1">
    <location>
        <begin position="93"/>
        <end position="117"/>
    </location>
</feature>
<evidence type="ECO:0000313" key="3">
    <source>
        <dbReference type="Proteomes" id="UP000005933"/>
    </source>
</evidence>
<protein>
    <recommendedName>
        <fullName evidence="4">Secreted protein</fullName>
    </recommendedName>
</protein>
<accession>A0AB33VCR1</accession>
<organism evidence="2 3">
    <name type="scientific">Ralstonia solanacearum (strain UW551)</name>
    <dbReference type="NCBI Taxonomy" id="342110"/>
    <lineage>
        <taxon>Bacteria</taxon>
        <taxon>Pseudomonadati</taxon>
        <taxon>Pseudomonadota</taxon>
        <taxon>Betaproteobacteria</taxon>
        <taxon>Burkholderiales</taxon>
        <taxon>Burkholderiaceae</taxon>
        <taxon>Ralstonia</taxon>
        <taxon>Ralstonia solanacearum species complex</taxon>
    </lineage>
</organism>
<evidence type="ECO:0000256" key="1">
    <source>
        <dbReference type="SAM" id="MobiDB-lite"/>
    </source>
</evidence>
<dbReference type="AlphaFoldDB" id="A0AB33VCR1"/>
<dbReference type="EMBL" id="AAKL01000025">
    <property type="protein sequence ID" value="EAP72703.1"/>
    <property type="molecule type" value="Genomic_DNA"/>
</dbReference>
<dbReference type="Proteomes" id="UP000005933">
    <property type="component" value="Unassembled WGS sequence"/>
</dbReference>